<dbReference type="PROSITE" id="PS00889">
    <property type="entry name" value="CNMP_BINDING_2"/>
    <property type="match status" value="1"/>
</dbReference>
<dbReference type="InterPro" id="IPR000595">
    <property type="entry name" value="cNMP-bd_dom"/>
</dbReference>
<dbReference type="CDD" id="cd00038">
    <property type="entry name" value="CAP_ED"/>
    <property type="match status" value="1"/>
</dbReference>
<feature type="domain" description="Cyclic nucleotide-binding" evidence="1">
    <location>
        <begin position="11"/>
        <end position="131"/>
    </location>
</feature>
<dbReference type="Proteomes" id="UP000528460">
    <property type="component" value="Unassembled WGS sequence"/>
</dbReference>
<dbReference type="GO" id="GO:0005829">
    <property type="term" value="C:cytosol"/>
    <property type="evidence" value="ECO:0007669"/>
    <property type="project" value="TreeGrafter"/>
</dbReference>
<evidence type="ECO:0000313" key="3">
    <source>
        <dbReference type="Proteomes" id="UP000528460"/>
    </source>
</evidence>
<dbReference type="EMBL" id="JABFJW010000428">
    <property type="protein sequence ID" value="NOK14198.1"/>
    <property type="molecule type" value="Genomic_DNA"/>
</dbReference>
<dbReference type="GO" id="GO:0003700">
    <property type="term" value="F:DNA-binding transcription factor activity"/>
    <property type="evidence" value="ECO:0007669"/>
    <property type="project" value="TreeGrafter"/>
</dbReference>
<name>A0A7Y4NH16_9BACT</name>
<dbReference type="InterPro" id="IPR050397">
    <property type="entry name" value="Env_Response_Regulators"/>
</dbReference>
<proteinExistence type="predicted"/>
<accession>A0A7Y4NH16</accession>
<dbReference type="PROSITE" id="PS50042">
    <property type="entry name" value="CNMP_BINDING_3"/>
    <property type="match status" value="1"/>
</dbReference>
<organism evidence="2 3">
    <name type="scientific">Corallococcus exercitus</name>
    <dbReference type="NCBI Taxonomy" id="2316736"/>
    <lineage>
        <taxon>Bacteria</taxon>
        <taxon>Pseudomonadati</taxon>
        <taxon>Myxococcota</taxon>
        <taxon>Myxococcia</taxon>
        <taxon>Myxococcales</taxon>
        <taxon>Cystobacterineae</taxon>
        <taxon>Myxococcaceae</taxon>
        <taxon>Corallococcus</taxon>
    </lineage>
</organism>
<dbReference type="InterPro" id="IPR018490">
    <property type="entry name" value="cNMP-bd_dom_sf"/>
</dbReference>
<reference evidence="2 3" key="1">
    <citation type="submission" date="2020-05" db="EMBL/GenBank/DDBJ databases">
        <authorList>
            <person name="Whitworth D."/>
        </authorList>
    </citation>
    <scope>NUCLEOTIDE SEQUENCE [LARGE SCALE GENOMIC DNA]</scope>
    <source>
        <strain evidence="2 3">CA046A</strain>
    </source>
</reference>
<dbReference type="PRINTS" id="PR00103">
    <property type="entry name" value="CAMPKINASE"/>
</dbReference>
<evidence type="ECO:0000313" key="2">
    <source>
        <dbReference type="EMBL" id="NOK14198.1"/>
    </source>
</evidence>
<evidence type="ECO:0000259" key="1">
    <source>
        <dbReference type="PROSITE" id="PS50042"/>
    </source>
</evidence>
<sequence>MDAAVLKKVALFEGLTQGQLAKVARIAQSRTHTAGDFIFREGDTGQDMFILADGKVRISKSVPGIGEEALAILEPGQYFGEMAVIEDSPRSADAIAHSSCTVWVIERAKLDQLMFTDKDLAYVLLWTFVRTLSERLRETNEKIKGFFAISRF</sequence>
<dbReference type="PANTHER" id="PTHR24567:SF74">
    <property type="entry name" value="HTH-TYPE TRANSCRIPTIONAL REGULATOR ARCR"/>
    <property type="match status" value="1"/>
</dbReference>
<gene>
    <name evidence="2" type="ORF">HNS30_34675</name>
</gene>
<comment type="caution">
    <text evidence="2">The sequence shown here is derived from an EMBL/GenBank/DDBJ whole genome shotgun (WGS) entry which is preliminary data.</text>
</comment>
<dbReference type="AlphaFoldDB" id="A0A7Y4NH16"/>
<dbReference type="SMART" id="SM00100">
    <property type="entry name" value="cNMP"/>
    <property type="match status" value="1"/>
</dbReference>
<dbReference type="PANTHER" id="PTHR24567">
    <property type="entry name" value="CRP FAMILY TRANSCRIPTIONAL REGULATORY PROTEIN"/>
    <property type="match status" value="1"/>
</dbReference>
<dbReference type="RefSeq" id="WP_171421307.1">
    <property type="nucleotide sequence ID" value="NZ_JABFJW010000428.1"/>
</dbReference>
<protein>
    <submittedName>
        <fullName evidence="2">Cyclic nucleotide-binding domain-containing protein</fullName>
    </submittedName>
</protein>
<dbReference type="InterPro" id="IPR014710">
    <property type="entry name" value="RmlC-like_jellyroll"/>
</dbReference>
<dbReference type="SUPFAM" id="SSF51206">
    <property type="entry name" value="cAMP-binding domain-like"/>
    <property type="match status" value="1"/>
</dbReference>
<dbReference type="Pfam" id="PF00027">
    <property type="entry name" value="cNMP_binding"/>
    <property type="match status" value="1"/>
</dbReference>
<dbReference type="Gene3D" id="2.60.120.10">
    <property type="entry name" value="Jelly Rolls"/>
    <property type="match status" value="1"/>
</dbReference>
<dbReference type="InterPro" id="IPR018488">
    <property type="entry name" value="cNMP-bd_CS"/>
</dbReference>